<proteinExistence type="predicted"/>
<dbReference type="SUPFAM" id="SSF56235">
    <property type="entry name" value="N-terminal nucleophile aminohydrolases (Ntn hydrolases)"/>
    <property type="match status" value="1"/>
</dbReference>
<keyword evidence="5" id="KW-1185">Reference proteome</keyword>
<evidence type="ECO:0008006" key="6">
    <source>
        <dbReference type="Google" id="ProtNLM"/>
    </source>
</evidence>
<protein>
    <recommendedName>
        <fullName evidence="6">Threonine aspartase</fullName>
    </recommendedName>
</protein>
<feature type="site" description="Cleavage; by autolysis" evidence="3">
    <location>
        <begin position="265"/>
        <end position="266"/>
    </location>
</feature>
<accession>A0AAN9PCT2</accession>
<gene>
    <name evidence="4" type="ORF">RJT34_15490</name>
</gene>
<evidence type="ECO:0000256" key="1">
    <source>
        <dbReference type="ARBA" id="ARBA00011601"/>
    </source>
</evidence>
<dbReference type="GO" id="GO:0051604">
    <property type="term" value="P:protein maturation"/>
    <property type="evidence" value="ECO:0007669"/>
    <property type="project" value="TreeGrafter"/>
</dbReference>
<dbReference type="CDD" id="cd04514">
    <property type="entry name" value="Taspase1_like"/>
    <property type="match status" value="1"/>
</dbReference>
<dbReference type="PANTHER" id="PTHR10188">
    <property type="entry name" value="L-ASPARAGINASE"/>
    <property type="match status" value="1"/>
</dbReference>
<dbReference type="Gene3D" id="3.60.20.30">
    <property type="entry name" value="(Glycosyl)asparaginase"/>
    <property type="match status" value="1"/>
</dbReference>
<organism evidence="4 5">
    <name type="scientific">Clitoria ternatea</name>
    <name type="common">Butterfly pea</name>
    <dbReference type="NCBI Taxonomy" id="43366"/>
    <lineage>
        <taxon>Eukaryota</taxon>
        <taxon>Viridiplantae</taxon>
        <taxon>Streptophyta</taxon>
        <taxon>Embryophyta</taxon>
        <taxon>Tracheophyta</taxon>
        <taxon>Spermatophyta</taxon>
        <taxon>Magnoliopsida</taxon>
        <taxon>eudicotyledons</taxon>
        <taxon>Gunneridae</taxon>
        <taxon>Pentapetalae</taxon>
        <taxon>rosids</taxon>
        <taxon>fabids</taxon>
        <taxon>Fabales</taxon>
        <taxon>Fabaceae</taxon>
        <taxon>Papilionoideae</taxon>
        <taxon>50 kb inversion clade</taxon>
        <taxon>NPAAA clade</taxon>
        <taxon>indigoferoid/millettioid clade</taxon>
        <taxon>Phaseoleae</taxon>
        <taxon>Clitoria</taxon>
    </lineage>
</organism>
<sequence>MRNQLTAMSGFKETQSLGVPLLTKAPNKKDCQLLIGNAKVKRIDKERQSRAGERKKWRMEGKRFFVAVHVGAGYHSPSNDKPLRSAIKRASLAAASLLSDGSGSCLDAVVAAIQVLEDDPCTNAGRGSNLTEDGGVECDASLIDGKSGAFGAVGAVPGVRNAIQIAALLAKEQMMGSPLLGRMPPIFLVGEGAHKWAKSKDIALPLSIEEANEWLVTEKAKAQWIKYKSMLESARSKTENTPDGDSSVWQSTAMPDCGLEDCITDTVGVICVDNEGHVASGASSGGIALKVSGRVGLAAMYGSGCWASSKGPFGTPFMAGCCVSGAGEHLMKGFAARECCVSLSLSQSGAAHACTKVLRSVVEDGSRCGTDSSAGVLVVQSELDESIEDQGKSSRLKAVEVAAAYTSLSFGVGYFGSSMERPKASILRSTKQRSKTSIDQFGARIDLSNG</sequence>
<evidence type="ECO:0000313" key="4">
    <source>
        <dbReference type="EMBL" id="KAK7292639.1"/>
    </source>
</evidence>
<dbReference type="InterPro" id="IPR029055">
    <property type="entry name" value="Ntn_hydrolases_N"/>
</dbReference>
<reference evidence="4 5" key="1">
    <citation type="submission" date="2024-01" db="EMBL/GenBank/DDBJ databases">
        <title>The genomes of 5 underutilized Papilionoideae crops provide insights into root nodulation and disease resistance.</title>
        <authorList>
            <person name="Yuan L."/>
        </authorList>
    </citation>
    <scope>NUCLEOTIDE SEQUENCE [LARGE SCALE GENOMIC DNA]</scope>
    <source>
        <strain evidence="4">LY-2023</strain>
        <tissue evidence="4">Leaf</tissue>
    </source>
</reference>
<feature type="active site" description="Nucleophile" evidence="2">
    <location>
        <position position="266"/>
    </location>
</feature>
<evidence type="ECO:0000313" key="5">
    <source>
        <dbReference type="Proteomes" id="UP001359559"/>
    </source>
</evidence>
<dbReference type="InterPro" id="IPR000246">
    <property type="entry name" value="Peptidase_T2"/>
</dbReference>
<comment type="caution">
    <text evidence="4">The sequence shown here is derived from an EMBL/GenBank/DDBJ whole genome shotgun (WGS) entry which is preliminary data.</text>
</comment>
<evidence type="ECO:0000256" key="3">
    <source>
        <dbReference type="PIRSR" id="PIRSR600246-3"/>
    </source>
</evidence>
<dbReference type="FunFam" id="3.60.20.30:FF:000004">
    <property type="entry name" value="Putative threonine aspartase isoform A"/>
    <property type="match status" value="1"/>
</dbReference>
<dbReference type="Pfam" id="PF01112">
    <property type="entry name" value="Asparaginase_2"/>
    <property type="match status" value="1"/>
</dbReference>
<dbReference type="PANTHER" id="PTHR10188:SF8">
    <property type="entry name" value="THREONINE ASPARTASE 1"/>
    <property type="match status" value="1"/>
</dbReference>
<dbReference type="Proteomes" id="UP001359559">
    <property type="component" value="Unassembled WGS sequence"/>
</dbReference>
<dbReference type="AlphaFoldDB" id="A0AAN9PCT2"/>
<dbReference type="InterPro" id="IPR037464">
    <property type="entry name" value="Taspase1"/>
</dbReference>
<dbReference type="EMBL" id="JAYKXN010000004">
    <property type="protein sequence ID" value="KAK7292639.1"/>
    <property type="molecule type" value="Genomic_DNA"/>
</dbReference>
<dbReference type="GO" id="GO:0005737">
    <property type="term" value="C:cytoplasm"/>
    <property type="evidence" value="ECO:0007669"/>
    <property type="project" value="TreeGrafter"/>
</dbReference>
<comment type="subunit">
    <text evidence="1">Heterotetramer of two alpha and two beta chains arranged as a dimer of alpha/beta heterodimers.</text>
</comment>
<evidence type="ECO:0000256" key="2">
    <source>
        <dbReference type="PIRSR" id="PIRSR600246-1"/>
    </source>
</evidence>
<name>A0AAN9PCT2_CLITE</name>
<dbReference type="GO" id="GO:0004298">
    <property type="term" value="F:threonine-type endopeptidase activity"/>
    <property type="evidence" value="ECO:0007669"/>
    <property type="project" value="InterPro"/>
</dbReference>